<dbReference type="SMART" id="SM00382">
    <property type="entry name" value="AAA"/>
    <property type="match status" value="1"/>
</dbReference>
<keyword evidence="6" id="KW-1185">Reference proteome</keyword>
<evidence type="ECO:0000256" key="3">
    <source>
        <dbReference type="ARBA" id="ARBA00022840"/>
    </source>
</evidence>
<dbReference type="RefSeq" id="WP_261521066.1">
    <property type="nucleotide sequence ID" value="NZ_JAODNW010000015.1"/>
</dbReference>
<evidence type="ECO:0000313" key="6">
    <source>
        <dbReference type="Proteomes" id="UP001589755"/>
    </source>
</evidence>
<accession>A0ABV6D9Q4</accession>
<dbReference type="SUPFAM" id="SSF52540">
    <property type="entry name" value="P-loop containing nucleoside triphosphate hydrolases"/>
    <property type="match status" value="1"/>
</dbReference>
<dbReference type="PANTHER" id="PTHR45772:SF2">
    <property type="entry name" value="ABC TRANSPORTER ATP-BINDING PROTEIN"/>
    <property type="match status" value="1"/>
</dbReference>
<dbReference type="Pfam" id="PF00005">
    <property type="entry name" value="ABC_tran"/>
    <property type="match status" value="1"/>
</dbReference>
<organism evidence="5 6">
    <name type="scientific">Chelativorans intermedius</name>
    <dbReference type="NCBI Taxonomy" id="515947"/>
    <lineage>
        <taxon>Bacteria</taxon>
        <taxon>Pseudomonadati</taxon>
        <taxon>Pseudomonadota</taxon>
        <taxon>Alphaproteobacteria</taxon>
        <taxon>Hyphomicrobiales</taxon>
        <taxon>Phyllobacteriaceae</taxon>
        <taxon>Chelativorans</taxon>
    </lineage>
</organism>
<dbReference type="EMBL" id="JBHLXD010000021">
    <property type="protein sequence ID" value="MFC0209379.1"/>
    <property type="molecule type" value="Genomic_DNA"/>
</dbReference>
<name>A0ABV6D9Q4_9HYPH</name>
<keyword evidence="1" id="KW-0813">Transport</keyword>
<protein>
    <submittedName>
        <fullName evidence="5">ABC transporter ATP-binding protein</fullName>
    </submittedName>
</protein>
<comment type="caution">
    <text evidence="5">The sequence shown here is derived from an EMBL/GenBank/DDBJ whole genome shotgun (WGS) entry which is preliminary data.</text>
</comment>
<reference evidence="5 6" key="1">
    <citation type="submission" date="2024-09" db="EMBL/GenBank/DDBJ databases">
        <authorList>
            <person name="Sun Q."/>
            <person name="Mori K."/>
        </authorList>
    </citation>
    <scope>NUCLEOTIDE SEQUENCE [LARGE SCALE GENOMIC DNA]</scope>
    <source>
        <strain evidence="5 6">CCM 8543</strain>
    </source>
</reference>
<gene>
    <name evidence="5" type="ORF">ACFFJ2_13315</name>
</gene>
<dbReference type="PANTHER" id="PTHR45772">
    <property type="entry name" value="CONSERVED COMPONENT OF ABC TRANSPORTER FOR NATURAL AMINO ACIDS-RELATED"/>
    <property type="match status" value="1"/>
</dbReference>
<evidence type="ECO:0000256" key="1">
    <source>
        <dbReference type="ARBA" id="ARBA00022448"/>
    </source>
</evidence>
<dbReference type="InterPro" id="IPR027417">
    <property type="entry name" value="P-loop_NTPase"/>
</dbReference>
<evidence type="ECO:0000256" key="2">
    <source>
        <dbReference type="ARBA" id="ARBA00022741"/>
    </source>
</evidence>
<keyword evidence="3 5" id="KW-0067">ATP-binding</keyword>
<feature type="domain" description="ABC transporter" evidence="4">
    <location>
        <begin position="17"/>
        <end position="252"/>
    </location>
</feature>
<proteinExistence type="predicted"/>
<dbReference type="Gene3D" id="3.40.50.300">
    <property type="entry name" value="P-loop containing nucleotide triphosphate hydrolases"/>
    <property type="match status" value="1"/>
</dbReference>
<dbReference type="InterPro" id="IPR003439">
    <property type="entry name" value="ABC_transporter-like_ATP-bd"/>
</dbReference>
<dbReference type="PROSITE" id="PS50893">
    <property type="entry name" value="ABC_TRANSPORTER_2"/>
    <property type="match status" value="1"/>
</dbReference>
<evidence type="ECO:0000313" key="5">
    <source>
        <dbReference type="EMBL" id="MFC0209379.1"/>
    </source>
</evidence>
<dbReference type="InterPro" id="IPR003593">
    <property type="entry name" value="AAA+_ATPase"/>
</dbReference>
<sequence length="256" mass="27308">MTQPTPETKAADPAGTLRADGIVMRFGGIKALDGASIRIRPGDTIGLLGPNGSGKTTLVNCLTGILTPTEGRIVFNGQDITRRTPRQRAHGGIVRSFQNLRLMPDLTVAENVAVGLAGLAQPLRAAEWRDRLTTALAAQRLEPYAHSPLGQMPYGVMKRVEVARALVSRPRILLLDEPAAGLGGGDWEPLAETLKTAQEQMGFGLLLIDHNIEFVRALVNRLVVLATGQVLVEGSPETVLTDPEVGRVYLGSLADA</sequence>
<dbReference type="Proteomes" id="UP001589755">
    <property type="component" value="Unassembled WGS sequence"/>
</dbReference>
<dbReference type="InterPro" id="IPR051120">
    <property type="entry name" value="ABC_AA/LPS_Transport"/>
</dbReference>
<keyword evidence="2" id="KW-0547">Nucleotide-binding</keyword>
<dbReference type="GO" id="GO:0005524">
    <property type="term" value="F:ATP binding"/>
    <property type="evidence" value="ECO:0007669"/>
    <property type="project" value="UniProtKB-KW"/>
</dbReference>
<evidence type="ECO:0000259" key="4">
    <source>
        <dbReference type="PROSITE" id="PS50893"/>
    </source>
</evidence>